<gene>
    <name evidence="1" type="ORF">V6N11_080443</name>
</gene>
<reference evidence="1 2" key="1">
    <citation type="journal article" date="2024" name="G3 (Bethesda)">
        <title>Genome assembly of Hibiscus sabdariffa L. provides insights into metabolisms of medicinal natural products.</title>
        <authorList>
            <person name="Kim T."/>
        </authorList>
    </citation>
    <scope>NUCLEOTIDE SEQUENCE [LARGE SCALE GENOMIC DNA]</scope>
    <source>
        <strain evidence="1">TK-2024</strain>
        <tissue evidence="1">Old leaves</tissue>
    </source>
</reference>
<protein>
    <submittedName>
        <fullName evidence="1">Uncharacterized protein</fullName>
    </submittedName>
</protein>
<proteinExistence type="predicted"/>
<evidence type="ECO:0000313" key="1">
    <source>
        <dbReference type="EMBL" id="KAK9008967.1"/>
    </source>
</evidence>
<organism evidence="1 2">
    <name type="scientific">Hibiscus sabdariffa</name>
    <name type="common">roselle</name>
    <dbReference type="NCBI Taxonomy" id="183260"/>
    <lineage>
        <taxon>Eukaryota</taxon>
        <taxon>Viridiplantae</taxon>
        <taxon>Streptophyta</taxon>
        <taxon>Embryophyta</taxon>
        <taxon>Tracheophyta</taxon>
        <taxon>Spermatophyta</taxon>
        <taxon>Magnoliopsida</taxon>
        <taxon>eudicotyledons</taxon>
        <taxon>Gunneridae</taxon>
        <taxon>Pentapetalae</taxon>
        <taxon>rosids</taxon>
        <taxon>malvids</taxon>
        <taxon>Malvales</taxon>
        <taxon>Malvaceae</taxon>
        <taxon>Malvoideae</taxon>
        <taxon>Hibiscus</taxon>
    </lineage>
</organism>
<comment type="caution">
    <text evidence="1">The sequence shown here is derived from an EMBL/GenBank/DDBJ whole genome shotgun (WGS) entry which is preliminary data.</text>
</comment>
<keyword evidence="2" id="KW-1185">Reference proteome</keyword>
<dbReference type="Proteomes" id="UP001396334">
    <property type="component" value="Unassembled WGS sequence"/>
</dbReference>
<dbReference type="EMBL" id="JBBPBN010000025">
    <property type="protein sequence ID" value="KAK9008967.1"/>
    <property type="molecule type" value="Genomic_DNA"/>
</dbReference>
<name>A0ABR2R7M8_9ROSI</name>
<accession>A0ABR2R7M8</accession>
<sequence length="96" mass="10707">MGKLVWARHFQYIAPTLTHLTSSENRVPKTLFPAAAKLTRTTTEAQGFLDTTNSAARHYGSGNIGTRWLNNTMSLDCVRSSTMTLCSLGNKQRYLQ</sequence>
<evidence type="ECO:0000313" key="2">
    <source>
        <dbReference type="Proteomes" id="UP001396334"/>
    </source>
</evidence>